<evidence type="ECO:0000313" key="1">
    <source>
        <dbReference type="EMBL" id="KAL2725253.1"/>
    </source>
</evidence>
<sequence>MSDITLYLHSLFVTTRKERILWELRCALVEIQSKTAVKIERMSDTAFYLHSLFVTTRKERIPWELRCALVEIQSKTAVVTTKSIKGPTLFSARASEGLSRNSDLI</sequence>
<dbReference type="AlphaFoldDB" id="A0ABD2AXA2"/>
<evidence type="ECO:0000313" key="2">
    <source>
        <dbReference type="Proteomes" id="UP001607302"/>
    </source>
</evidence>
<reference evidence="1 2" key="1">
    <citation type="journal article" date="2024" name="Ann. Entomol. Soc. Am.">
        <title>Genomic analyses of the southern and eastern yellowjacket wasps (Hymenoptera: Vespidae) reveal evolutionary signatures of social life.</title>
        <authorList>
            <person name="Catto M.A."/>
            <person name="Caine P.B."/>
            <person name="Orr S.E."/>
            <person name="Hunt B.G."/>
            <person name="Goodisman M.A.D."/>
        </authorList>
    </citation>
    <scope>NUCLEOTIDE SEQUENCE [LARGE SCALE GENOMIC DNA]</scope>
    <source>
        <strain evidence="1">233</strain>
        <tissue evidence="1">Head and thorax</tissue>
    </source>
</reference>
<keyword evidence="2" id="KW-1185">Reference proteome</keyword>
<dbReference type="Proteomes" id="UP001607302">
    <property type="component" value="Unassembled WGS sequence"/>
</dbReference>
<proteinExistence type="predicted"/>
<protein>
    <submittedName>
        <fullName evidence="1">Uncharacterized protein</fullName>
    </submittedName>
</protein>
<comment type="caution">
    <text evidence="1">The sequence shown here is derived from an EMBL/GenBank/DDBJ whole genome shotgun (WGS) entry which is preliminary data.</text>
</comment>
<gene>
    <name evidence="1" type="ORF">V1478_007926</name>
</gene>
<name>A0ABD2AXA2_VESSQ</name>
<dbReference type="EMBL" id="JAUDFV010000138">
    <property type="protein sequence ID" value="KAL2725253.1"/>
    <property type="molecule type" value="Genomic_DNA"/>
</dbReference>
<organism evidence="1 2">
    <name type="scientific">Vespula squamosa</name>
    <name type="common">Southern yellow jacket</name>
    <name type="synonym">Wasp</name>
    <dbReference type="NCBI Taxonomy" id="30214"/>
    <lineage>
        <taxon>Eukaryota</taxon>
        <taxon>Metazoa</taxon>
        <taxon>Ecdysozoa</taxon>
        <taxon>Arthropoda</taxon>
        <taxon>Hexapoda</taxon>
        <taxon>Insecta</taxon>
        <taxon>Pterygota</taxon>
        <taxon>Neoptera</taxon>
        <taxon>Endopterygota</taxon>
        <taxon>Hymenoptera</taxon>
        <taxon>Apocrita</taxon>
        <taxon>Aculeata</taxon>
        <taxon>Vespoidea</taxon>
        <taxon>Vespidae</taxon>
        <taxon>Vespinae</taxon>
        <taxon>Vespula</taxon>
    </lineage>
</organism>
<accession>A0ABD2AXA2</accession>